<dbReference type="STRING" id="1334629.MFUL124B02_36005"/>
<dbReference type="EMBL" id="BJXR01000013">
    <property type="protein sequence ID" value="GEN05918.1"/>
    <property type="molecule type" value="Genomic_DNA"/>
</dbReference>
<feature type="repeat" description="WD" evidence="3">
    <location>
        <begin position="285"/>
        <end position="326"/>
    </location>
</feature>
<dbReference type="CDD" id="cd00200">
    <property type="entry name" value="WD40"/>
    <property type="match status" value="1"/>
</dbReference>
<dbReference type="InterPro" id="IPR011047">
    <property type="entry name" value="Quinoprotein_ADH-like_sf"/>
</dbReference>
<evidence type="ECO:0000256" key="1">
    <source>
        <dbReference type="ARBA" id="ARBA00022574"/>
    </source>
</evidence>
<evidence type="ECO:0000313" key="6">
    <source>
        <dbReference type="Proteomes" id="UP000183760"/>
    </source>
</evidence>
<feature type="repeat" description="WD" evidence="3">
    <location>
        <begin position="243"/>
        <end position="284"/>
    </location>
</feature>
<evidence type="ECO:0000256" key="3">
    <source>
        <dbReference type="PROSITE-ProRule" id="PRU00221"/>
    </source>
</evidence>
<protein>
    <submittedName>
        <fullName evidence="5">WD40 repeat</fullName>
    </submittedName>
</protein>
<gene>
    <name evidence="4" type="ORF">MFU01_09550</name>
    <name evidence="5" type="ORF">SAMN05443572_102964</name>
</gene>
<organism evidence="4 7">
    <name type="scientific">Myxococcus fulvus</name>
    <dbReference type="NCBI Taxonomy" id="33"/>
    <lineage>
        <taxon>Bacteria</taxon>
        <taxon>Pseudomonadati</taxon>
        <taxon>Myxococcota</taxon>
        <taxon>Myxococcia</taxon>
        <taxon>Myxococcales</taxon>
        <taxon>Cystobacterineae</taxon>
        <taxon>Myxococcaceae</taxon>
        <taxon>Myxococcus</taxon>
    </lineage>
</organism>
<dbReference type="Proteomes" id="UP000183760">
    <property type="component" value="Unassembled WGS sequence"/>
</dbReference>
<keyword evidence="1 3" id="KW-0853">WD repeat</keyword>
<dbReference type="PANTHER" id="PTHR19879">
    <property type="entry name" value="TRANSCRIPTION INITIATION FACTOR TFIID"/>
    <property type="match status" value="1"/>
</dbReference>
<dbReference type="Gene3D" id="2.130.10.10">
    <property type="entry name" value="YVTN repeat-like/Quinoprotein amine dehydrogenase"/>
    <property type="match status" value="5"/>
</dbReference>
<dbReference type="SMART" id="SM00320">
    <property type="entry name" value="WD40"/>
    <property type="match status" value="9"/>
</dbReference>
<evidence type="ECO:0000313" key="5">
    <source>
        <dbReference type="EMBL" id="SET63565.1"/>
    </source>
</evidence>
<sequence>MRPSMPQDLASLTELSTLESLIAAEGVDGLLAALDDVLARTPADTRVLHEDGPTVGPRTLGVLRKAVALDADFLREHPEALFQCLYNRLRWYDAPDAAPHYATTGQAPWDDPEAHLYQLAAWWRRQRESSGGAAWVESLLPLRGALDGADVYLWHESQVLCAAFDATGMRLATGSFTDGSRADGNNVHVWDVATGKRLRVMEGHEMEVRGLAWSPDGKQLASGSRAHEARVWDVETGEHLHLFRRQEGQVTSVAFSPDITLLAVANLGWLIHLYDLDTGEKVRTLKGHQQSVLSVAFHPSGRWLASGASDNTVRVWDVATGEQVARLETQRSVSTVAFSPDGEWLAWADLDDVGVAETKTWQRVRGLRGNSRYSHVQWLGTSQLGLLGYDRLEVLDVKDGATVWSRPYSSDGHERGAAFSPDLRHFALTAIDGGVLLSRLDAPIPPRLLSEQHRVKHLWGRAEGTLAVAKRMDGMLVIDAQGRVREPPPEANDSGLHAWRLSGNDLVAAYPVTRYLDDGWRRGIQLFDVSRMAPTTELTDKPLEGRDASRKMTMEQVMTFSPDSTLLAGTFELGVVRVWRVADGRLLHTLKGPEAIVTMVEFTPDGAYVVSGYEAASRLQVHDVKTGRLVLDTQALMKPAVAYTAAERVPRIAVGRATGELELLDLPAGFRRVLQVSEEPVIAARLSADGSRVAVCTLDDRVRLYEADTGRLMYEVQHPALPFEVAMDDDVLVTRSDDQQTRFFDLATGAPREVLDGNAQPDEVTRRAYWEVLGDAPVAFHRRMDTTPLAHFHDSLEETLILRDGIVVARGLTVPDFLYVLKLHEPTGGA</sequence>
<feature type="repeat" description="WD" evidence="3">
    <location>
        <begin position="201"/>
        <end position="242"/>
    </location>
</feature>
<dbReference type="Pfam" id="PF00400">
    <property type="entry name" value="WD40"/>
    <property type="match status" value="4"/>
</dbReference>
<dbReference type="PANTHER" id="PTHR19879:SF9">
    <property type="entry name" value="TRANSCRIPTION INITIATION FACTOR TFIID SUBUNIT 5"/>
    <property type="match status" value="1"/>
</dbReference>
<evidence type="ECO:0000313" key="4">
    <source>
        <dbReference type="EMBL" id="GEN05918.1"/>
    </source>
</evidence>
<comment type="caution">
    <text evidence="4">The sequence shown here is derived from an EMBL/GenBank/DDBJ whole genome shotgun (WGS) entry which is preliminary data.</text>
</comment>
<keyword evidence="2" id="KW-0677">Repeat</keyword>
<name>A0A511SXN2_MYXFU</name>
<keyword evidence="6" id="KW-1185">Reference proteome</keyword>
<evidence type="ECO:0000313" key="7">
    <source>
        <dbReference type="Proteomes" id="UP000321514"/>
    </source>
</evidence>
<reference evidence="4 7" key="2">
    <citation type="submission" date="2019-07" db="EMBL/GenBank/DDBJ databases">
        <title>Whole genome shotgun sequence of Myxococcus fulvus NBRC 100333.</title>
        <authorList>
            <person name="Hosoyama A."/>
            <person name="Uohara A."/>
            <person name="Ohji S."/>
            <person name="Ichikawa N."/>
        </authorList>
    </citation>
    <scope>NUCLEOTIDE SEQUENCE [LARGE SCALE GENOMIC DNA]</scope>
    <source>
        <strain evidence="4 7">NBRC 100333</strain>
    </source>
</reference>
<accession>A0A511SXN2</accession>
<dbReference type="AlphaFoldDB" id="A0A511SXN2"/>
<dbReference type="InterPro" id="IPR019775">
    <property type="entry name" value="WD40_repeat_CS"/>
</dbReference>
<dbReference type="PROSITE" id="PS50294">
    <property type="entry name" value="WD_REPEATS_REGION"/>
    <property type="match status" value="2"/>
</dbReference>
<evidence type="ECO:0000256" key="2">
    <source>
        <dbReference type="ARBA" id="ARBA00022737"/>
    </source>
</evidence>
<reference evidence="5 6" key="1">
    <citation type="submission" date="2016-10" db="EMBL/GenBank/DDBJ databases">
        <authorList>
            <person name="Varghese N."/>
            <person name="Submissions S."/>
        </authorList>
    </citation>
    <scope>NUCLEOTIDE SEQUENCE [LARGE SCALE GENOMIC DNA]</scope>
    <source>
        <strain evidence="5 6">DSM 16525</strain>
    </source>
</reference>
<dbReference type="InterPro" id="IPR001680">
    <property type="entry name" value="WD40_rpt"/>
</dbReference>
<proteinExistence type="predicted"/>
<dbReference type="PROSITE" id="PS50082">
    <property type="entry name" value="WD_REPEATS_2"/>
    <property type="match status" value="3"/>
</dbReference>
<dbReference type="PROSITE" id="PS00678">
    <property type="entry name" value="WD_REPEATS_1"/>
    <property type="match status" value="1"/>
</dbReference>
<dbReference type="EMBL" id="FOIB01000002">
    <property type="protein sequence ID" value="SET63565.1"/>
    <property type="molecule type" value="Genomic_DNA"/>
</dbReference>
<dbReference type="SUPFAM" id="SSF50998">
    <property type="entry name" value="Quinoprotein alcohol dehydrogenase-like"/>
    <property type="match status" value="2"/>
</dbReference>
<dbReference type="InterPro" id="IPR015943">
    <property type="entry name" value="WD40/YVTN_repeat-like_dom_sf"/>
</dbReference>
<dbReference type="Proteomes" id="UP000321514">
    <property type="component" value="Unassembled WGS sequence"/>
</dbReference>